<dbReference type="Proteomes" id="UP000236075">
    <property type="component" value="Unassembled WGS sequence"/>
</dbReference>
<organism evidence="1 3">
    <name type="scientific">Akkermansia muciniphila</name>
    <dbReference type="NCBI Taxonomy" id="239935"/>
    <lineage>
        <taxon>Bacteria</taxon>
        <taxon>Pseudomonadati</taxon>
        <taxon>Verrucomicrobiota</taxon>
        <taxon>Verrucomicrobiia</taxon>
        <taxon>Verrucomicrobiales</taxon>
        <taxon>Akkermansiaceae</taxon>
        <taxon>Akkermansia</taxon>
    </lineage>
</organism>
<evidence type="ECO:0008006" key="5">
    <source>
        <dbReference type="Google" id="ProtNLM"/>
    </source>
</evidence>
<proteinExistence type="predicted"/>
<protein>
    <recommendedName>
        <fullName evidence="5">DUF3820 family protein</fullName>
    </recommendedName>
</protein>
<sequence length="106" mass="12138">MNDPEIPDAEDLRKLVEEIAQTHIPFGMYGPAKYPPKGCPLMDVPQEYLAWFQAKGFPKGKLGRLMEQCLLLKGNGLDSLFDPFRKANGGRTKKNARRRVWDFENE</sequence>
<dbReference type="InterPro" id="IPR024530">
    <property type="entry name" value="QSregVF_b"/>
</dbReference>
<evidence type="ECO:0000313" key="2">
    <source>
        <dbReference type="EMBL" id="PND02420.1"/>
    </source>
</evidence>
<dbReference type="RefSeq" id="WP_012420057.1">
    <property type="nucleotide sequence ID" value="NZ_AP021898.1"/>
</dbReference>
<dbReference type="AlphaFoldDB" id="A0A2N8IRE3"/>
<gene>
    <name evidence="2" type="ORF">CXT95_07070</name>
    <name evidence="1" type="ORF">CXU09_06035</name>
</gene>
<dbReference type="Pfam" id="PF12843">
    <property type="entry name" value="QSregVF_b"/>
    <property type="match status" value="1"/>
</dbReference>
<dbReference type="GeneID" id="60880486"/>
<dbReference type="EMBL" id="PJLB01000008">
    <property type="protein sequence ID" value="PND02420.1"/>
    <property type="molecule type" value="Genomic_DNA"/>
</dbReference>
<dbReference type="Proteomes" id="UP000235914">
    <property type="component" value="Unassembled WGS sequence"/>
</dbReference>
<evidence type="ECO:0000313" key="4">
    <source>
        <dbReference type="Proteomes" id="UP000236075"/>
    </source>
</evidence>
<evidence type="ECO:0000313" key="3">
    <source>
        <dbReference type="Proteomes" id="UP000235914"/>
    </source>
</evidence>
<name>A0A2N8IRE3_9BACT</name>
<dbReference type="EMBL" id="PJKN01000002">
    <property type="protein sequence ID" value="PNC57116.1"/>
    <property type="molecule type" value="Genomic_DNA"/>
</dbReference>
<evidence type="ECO:0000313" key="1">
    <source>
        <dbReference type="EMBL" id="PNC57116.1"/>
    </source>
</evidence>
<comment type="caution">
    <text evidence="1">The sequence shown here is derived from an EMBL/GenBank/DDBJ whole genome shotgun (WGS) entry which is preliminary data.</text>
</comment>
<accession>A0A2N8IRE3</accession>
<reference evidence="3 4" key="1">
    <citation type="journal article" date="2017" name="BMC Genomics">
        <title>Genome sequencing of 39 Akkermansia muciniphila isolates reveals its population structure, genomic and functional diverisity, and global distribution in mammalian gut microbiotas.</title>
        <authorList>
            <person name="Guo X."/>
            <person name="Li S."/>
            <person name="Zhang J."/>
            <person name="Wu F."/>
            <person name="Li X."/>
            <person name="Wu D."/>
            <person name="Zhang M."/>
            <person name="Ou Z."/>
            <person name="Jie Z."/>
            <person name="Yan Q."/>
            <person name="Li P."/>
            <person name="Yi J."/>
            <person name="Peng Y."/>
        </authorList>
    </citation>
    <scope>NUCLEOTIDE SEQUENCE [LARGE SCALE GENOMIC DNA]</scope>
    <source>
        <strain evidence="2 4">GP28</strain>
        <strain evidence="1 3">GP43</strain>
    </source>
</reference>